<dbReference type="PANTHER" id="PTHR11895">
    <property type="entry name" value="TRANSAMIDASE"/>
    <property type="match status" value="1"/>
</dbReference>
<dbReference type="InterPro" id="IPR000120">
    <property type="entry name" value="Amidase"/>
</dbReference>
<dbReference type="Gene3D" id="3.90.1300.10">
    <property type="entry name" value="Amidase signature (AS) domain"/>
    <property type="match status" value="1"/>
</dbReference>
<dbReference type="Proteomes" id="UP001519287">
    <property type="component" value="Unassembled WGS sequence"/>
</dbReference>
<protein>
    <submittedName>
        <fullName evidence="2">Asp-tRNA(Asn)/Glu-tRNA(Gln) amidotransferase A subunit family amidase</fullName>
    </submittedName>
</protein>
<gene>
    <name evidence="2" type="ORF">J2Z66_007715</name>
</gene>
<dbReference type="RefSeq" id="WP_209978147.1">
    <property type="nucleotide sequence ID" value="NZ_JAGGLB010000043.1"/>
</dbReference>
<evidence type="ECO:0000313" key="2">
    <source>
        <dbReference type="EMBL" id="MBP1996071.1"/>
    </source>
</evidence>
<sequence>MYLNRSSLVEDSDLLRSGKIELHEYIEKYLERLEQIEPIIQAFVAQDDLRSRLNQEAVKVKSTYPNPKDRPPLYGIPVGIKDLIHVSGFLTRAGSNLPPQIITGEEASIVSDLRAQGALIAGKTATEEFAYQGVIPTRNPHNINHSPGGSSAGSAASVAAGICPLAIGTQTLRSVIAPASYCGVVGYKPSYARIPITGTIFCSSSKSTEAELLQANITAN</sequence>
<proteinExistence type="predicted"/>
<organism evidence="2 3">
    <name type="scientific">Paenibacillus eucommiae</name>
    <dbReference type="NCBI Taxonomy" id="1355755"/>
    <lineage>
        <taxon>Bacteria</taxon>
        <taxon>Bacillati</taxon>
        <taxon>Bacillota</taxon>
        <taxon>Bacilli</taxon>
        <taxon>Bacillales</taxon>
        <taxon>Paenibacillaceae</taxon>
        <taxon>Paenibacillus</taxon>
    </lineage>
</organism>
<keyword evidence="3" id="KW-1185">Reference proteome</keyword>
<accession>A0ABS4JAE5</accession>
<dbReference type="InterPro" id="IPR023631">
    <property type="entry name" value="Amidase_dom"/>
</dbReference>
<comment type="caution">
    <text evidence="2">The sequence shown here is derived from an EMBL/GenBank/DDBJ whole genome shotgun (WGS) entry which is preliminary data.</text>
</comment>
<dbReference type="Pfam" id="PF01425">
    <property type="entry name" value="Amidase"/>
    <property type="match status" value="1"/>
</dbReference>
<dbReference type="InterPro" id="IPR036928">
    <property type="entry name" value="AS_sf"/>
</dbReference>
<dbReference type="PANTHER" id="PTHR11895:SF67">
    <property type="entry name" value="AMIDASE DOMAIN-CONTAINING PROTEIN"/>
    <property type="match status" value="1"/>
</dbReference>
<feature type="domain" description="Amidase" evidence="1">
    <location>
        <begin position="24"/>
        <end position="208"/>
    </location>
</feature>
<evidence type="ECO:0000313" key="3">
    <source>
        <dbReference type="Proteomes" id="UP001519287"/>
    </source>
</evidence>
<dbReference type="EMBL" id="JAGGLB010000043">
    <property type="protein sequence ID" value="MBP1996071.1"/>
    <property type="molecule type" value="Genomic_DNA"/>
</dbReference>
<name>A0ABS4JAE5_9BACL</name>
<reference evidence="2 3" key="1">
    <citation type="submission" date="2021-03" db="EMBL/GenBank/DDBJ databases">
        <title>Genomic Encyclopedia of Type Strains, Phase IV (KMG-IV): sequencing the most valuable type-strain genomes for metagenomic binning, comparative biology and taxonomic classification.</title>
        <authorList>
            <person name="Goeker M."/>
        </authorList>
    </citation>
    <scope>NUCLEOTIDE SEQUENCE [LARGE SCALE GENOMIC DNA]</scope>
    <source>
        <strain evidence="2 3">DSM 26048</strain>
    </source>
</reference>
<dbReference type="SUPFAM" id="SSF75304">
    <property type="entry name" value="Amidase signature (AS) enzymes"/>
    <property type="match status" value="1"/>
</dbReference>
<evidence type="ECO:0000259" key="1">
    <source>
        <dbReference type="Pfam" id="PF01425"/>
    </source>
</evidence>